<protein>
    <submittedName>
        <fullName evidence="3">Uncharacterized conserved protein YecT, DUF1311 family</fullName>
    </submittedName>
</protein>
<sequence>MKHLILLAGAAFLMLSAPSLAQDLPNVNCKDPQTQMEFTYCAEQDWQAADAELNKAYKAAMAQMKSYDEGLAEYAKELVGAANALKEAQRAWIPYRDKACEAFGFQARGGSMEPQLIYDCNARMTRIRTDELKALAKGLGN</sequence>
<name>A0A1M7MRM8_9HYPH</name>
<evidence type="ECO:0000256" key="1">
    <source>
        <dbReference type="SAM" id="SignalP"/>
    </source>
</evidence>
<dbReference type="Gene3D" id="1.20.1270.180">
    <property type="match status" value="1"/>
</dbReference>
<dbReference type="PANTHER" id="PTHR39176">
    <property type="entry name" value="PERIPLASMIC PROTEIN-RELATED"/>
    <property type="match status" value="1"/>
</dbReference>
<dbReference type="PANTHER" id="PTHR39176:SF1">
    <property type="entry name" value="PERIPLASMIC PROTEIN"/>
    <property type="match status" value="1"/>
</dbReference>
<proteinExistence type="predicted"/>
<organism evidence="3 4">
    <name type="scientific">Roseibium suaedae</name>
    <dbReference type="NCBI Taxonomy" id="735517"/>
    <lineage>
        <taxon>Bacteria</taxon>
        <taxon>Pseudomonadati</taxon>
        <taxon>Pseudomonadota</taxon>
        <taxon>Alphaproteobacteria</taxon>
        <taxon>Hyphomicrobiales</taxon>
        <taxon>Stappiaceae</taxon>
        <taxon>Roseibium</taxon>
    </lineage>
</organism>
<feature type="signal peptide" evidence="1">
    <location>
        <begin position="1"/>
        <end position="21"/>
    </location>
</feature>
<feature type="domain" description="Lysozyme inhibitor LprI-like N-terminal" evidence="2">
    <location>
        <begin position="29"/>
        <end position="132"/>
    </location>
</feature>
<dbReference type="EMBL" id="FRBW01000004">
    <property type="protein sequence ID" value="SHM93172.1"/>
    <property type="molecule type" value="Genomic_DNA"/>
</dbReference>
<dbReference type="RefSeq" id="WP_408011962.1">
    <property type="nucleotide sequence ID" value="NZ_FRBW01000004.1"/>
</dbReference>
<keyword evidence="1" id="KW-0732">Signal</keyword>
<dbReference type="InterPro" id="IPR009739">
    <property type="entry name" value="LprI-like_N"/>
</dbReference>
<dbReference type="Pfam" id="PF07007">
    <property type="entry name" value="LprI"/>
    <property type="match status" value="1"/>
</dbReference>
<dbReference type="AlphaFoldDB" id="A0A1M7MRM8"/>
<gene>
    <name evidence="3" type="ORF">SAMN05444272_3505</name>
</gene>
<dbReference type="STRING" id="735517.SAMN05444272_3505"/>
<evidence type="ECO:0000313" key="4">
    <source>
        <dbReference type="Proteomes" id="UP000186002"/>
    </source>
</evidence>
<dbReference type="Proteomes" id="UP000186002">
    <property type="component" value="Unassembled WGS sequence"/>
</dbReference>
<keyword evidence="4" id="KW-1185">Reference proteome</keyword>
<feature type="chain" id="PRO_5013156015" evidence="1">
    <location>
        <begin position="22"/>
        <end position="141"/>
    </location>
</feature>
<evidence type="ECO:0000259" key="2">
    <source>
        <dbReference type="Pfam" id="PF07007"/>
    </source>
</evidence>
<accession>A0A1M7MRM8</accession>
<reference evidence="3 4" key="1">
    <citation type="submission" date="2016-11" db="EMBL/GenBank/DDBJ databases">
        <authorList>
            <person name="Jaros S."/>
            <person name="Januszkiewicz K."/>
            <person name="Wedrychowicz H."/>
        </authorList>
    </citation>
    <scope>NUCLEOTIDE SEQUENCE [LARGE SCALE GENOMIC DNA]</scope>
    <source>
        <strain evidence="3 4">DSM 22153</strain>
    </source>
</reference>
<evidence type="ECO:0000313" key="3">
    <source>
        <dbReference type="EMBL" id="SHM93172.1"/>
    </source>
</evidence>